<reference evidence="1" key="1">
    <citation type="submission" date="2023-07" db="EMBL/GenBank/DDBJ databases">
        <title>draft genome sequence of fig (Ficus carica).</title>
        <authorList>
            <person name="Takahashi T."/>
            <person name="Nishimura K."/>
        </authorList>
    </citation>
    <scope>NUCLEOTIDE SEQUENCE</scope>
</reference>
<protein>
    <submittedName>
        <fullName evidence="1">Uncharacterized protein</fullName>
    </submittedName>
</protein>
<sequence>MAKEVGCNDTSKTAYALRFATLTLQGAGIPSFALAGSHRPQHPSLGQPP</sequence>
<name>A0AA88D179_FICCA</name>
<accession>A0AA88D179</accession>
<keyword evidence="2" id="KW-1185">Reference proteome</keyword>
<evidence type="ECO:0000313" key="2">
    <source>
        <dbReference type="Proteomes" id="UP001187192"/>
    </source>
</evidence>
<dbReference type="Proteomes" id="UP001187192">
    <property type="component" value="Unassembled WGS sequence"/>
</dbReference>
<proteinExistence type="predicted"/>
<comment type="caution">
    <text evidence="1">The sequence shown here is derived from an EMBL/GenBank/DDBJ whole genome shotgun (WGS) entry which is preliminary data.</text>
</comment>
<dbReference type="Gramene" id="FCD_00012108-RA">
    <property type="protein sequence ID" value="FCD_00012108-RA:cds"/>
    <property type="gene ID" value="FCD_00012108"/>
</dbReference>
<dbReference type="EMBL" id="BTGU01000015">
    <property type="protein sequence ID" value="GMN42713.1"/>
    <property type="molecule type" value="Genomic_DNA"/>
</dbReference>
<evidence type="ECO:0000313" key="1">
    <source>
        <dbReference type="EMBL" id="GMN42713.1"/>
    </source>
</evidence>
<organism evidence="1 2">
    <name type="scientific">Ficus carica</name>
    <name type="common">Common fig</name>
    <dbReference type="NCBI Taxonomy" id="3494"/>
    <lineage>
        <taxon>Eukaryota</taxon>
        <taxon>Viridiplantae</taxon>
        <taxon>Streptophyta</taxon>
        <taxon>Embryophyta</taxon>
        <taxon>Tracheophyta</taxon>
        <taxon>Spermatophyta</taxon>
        <taxon>Magnoliopsida</taxon>
        <taxon>eudicotyledons</taxon>
        <taxon>Gunneridae</taxon>
        <taxon>Pentapetalae</taxon>
        <taxon>rosids</taxon>
        <taxon>fabids</taxon>
        <taxon>Rosales</taxon>
        <taxon>Moraceae</taxon>
        <taxon>Ficeae</taxon>
        <taxon>Ficus</taxon>
    </lineage>
</organism>
<gene>
    <name evidence="1" type="ORF">TIFTF001_011918</name>
</gene>
<dbReference type="AlphaFoldDB" id="A0AA88D179"/>